<dbReference type="PANTHER" id="PTHR23150">
    <property type="entry name" value="SULFATASE MODIFYING FACTOR 1, 2"/>
    <property type="match status" value="1"/>
</dbReference>
<feature type="domain" description="Sulfatase-modifying factor enzyme-like" evidence="2">
    <location>
        <begin position="513"/>
        <end position="719"/>
    </location>
</feature>
<dbReference type="Proteomes" id="UP000004913">
    <property type="component" value="Unassembled WGS sequence"/>
</dbReference>
<dbReference type="AlphaFoldDB" id="F5IVW3"/>
<comment type="caution">
    <text evidence="3">The sequence shown here is derived from an EMBL/GenBank/DDBJ whole genome shotgun (WGS) entry which is preliminary data.</text>
</comment>
<dbReference type="Gene3D" id="3.90.1580.10">
    <property type="entry name" value="paralog of FGE (formylglycine-generating enzyme)"/>
    <property type="match status" value="2"/>
</dbReference>
<dbReference type="STRING" id="742766.HMPREF9455_01013"/>
<dbReference type="eggNOG" id="COG1262">
    <property type="taxonomic scope" value="Bacteria"/>
</dbReference>
<feature type="domain" description="Sulfatase-modifying factor enzyme-like" evidence="2">
    <location>
        <begin position="312"/>
        <end position="417"/>
    </location>
</feature>
<name>F5IVW3_9BACT</name>
<dbReference type="OrthoDB" id="9768004at2"/>
<keyword evidence="4" id="KW-1185">Reference proteome</keyword>
<feature type="chain" id="PRO_5003324086" description="Sulfatase-modifying factor enzyme-like domain-containing protein" evidence="1">
    <location>
        <begin position="22"/>
        <end position="730"/>
    </location>
</feature>
<evidence type="ECO:0000313" key="3">
    <source>
        <dbReference type="EMBL" id="EGK02763.1"/>
    </source>
</evidence>
<dbReference type="PANTHER" id="PTHR23150:SF19">
    <property type="entry name" value="FORMYLGLYCINE-GENERATING ENZYME"/>
    <property type="match status" value="1"/>
</dbReference>
<organism evidence="3 4">
    <name type="scientific">Dysgonomonas gadei ATCC BAA-286</name>
    <dbReference type="NCBI Taxonomy" id="742766"/>
    <lineage>
        <taxon>Bacteria</taxon>
        <taxon>Pseudomonadati</taxon>
        <taxon>Bacteroidota</taxon>
        <taxon>Bacteroidia</taxon>
        <taxon>Bacteroidales</taxon>
        <taxon>Dysgonomonadaceae</taxon>
        <taxon>Dysgonomonas</taxon>
    </lineage>
</organism>
<dbReference type="InterPro" id="IPR005532">
    <property type="entry name" value="SUMF_dom"/>
</dbReference>
<keyword evidence="1" id="KW-0732">Signal</keyword>
<accession>F5IVW3</accession>
<feature type="signal peptide" evidence="1">
    <location>
        <begin position="1"/>
        <end position="21"/>
    </location>
</feature>
<dbReference type="InterPro" id="IPR042095">
    <property type="entry name" value="SUMF_sf"/>
</dbReference>
<dbReference type="RefSeq" id="WP_006798528.1">
    <property type="nucleotide sequence ID" value="NZ_GL891980.1"/>
</dbReference>
<reference evidence="3 4" key="1">
    <citation type="submission" date="2011-04" db="EMBL/GenBank/DDBJ databases">
        <title>The Genome Sequence of Dysgonomonas gadei ATCC BAA-286.</title>
        <authorList>
            <consortium name="The Broad Institute Genome Sequencing Platform"/>
            <person name="Earl A."/>
            <person name="Ward D."/>
            <person name="Feldgarden M."/>
            <person name="Gevers D."/>
            <person name="Pudlo N."/>
            <person name="Martens E."/>
            <person name="Allen-Vercoe E."/>
            <person name="Young S.K."/>
            <person name="Zeng Q."/>
            <person name="Gargeya S."/>
            <person name="Fitzgerald M."/>
            <person name="Haas B."/>
            <person name="Abouelleil A."/>
            <person name="Alvarado L."/>
            <person name="Arachchi H.M."/>
            <person name="Berlin A."/>
            <person name="Brown A."/>
            <person name="Chapman S.B."/>
            <person name="Chen Z."/>
            <person name="Dunbar C."/>
            <person name="Freedman E."/>
            <person name="Gearin G."/>
            <person name="Gellesch M."/>
            <person name="Goldberg J."/>
            <person name="Griggs A."/>
            <person name="Gujja S."/>
            <person name="Heiman D."/>
            <person name="Howarth C."/>
            <person name="Larson L."/>
            <person name="Lui A."/>
            <person name="MacDonald P.J.P."/>
            <person name="Mehta T."/>
            <person name="Montmayeur A."/>
            <person name="Murphy C."/>
            <person name="Neiman D."/>
            <person name="Pearson M."/>
            <person name="Priest M."/>
            <person name="Roberts A."/>
            <person name="Saif S."/>
            <person name="Shea T."/>
            <person name="Shenoy N."/>
            <person name="Sisk P."/>
            <person name="Stolte C."/>
            <person name="Sykes S."/>
            <person name="Yandava C."/>
            <person name="Wortman J."/>
            <person name="Nusbaum C."/>
            <person name="Birren B."/>
        </authorList>
    </citation>
    <scope>NUCLEOTIDE SEQUENCE [LARGE SCALE GENOMIC DNA]</scope>
    <source>
        <strain evidence="3 4">ATCC BAA-286</strain>
    </source>
</reference>
<protein>
    <recommendedName>
        <fullName evidence="2">Sulfatase-modifying factor enzyme-like domain-containing protein</fullName>
    </recommendedName>
</protein>
<evidence type="ECO:0000259" key="2">
    <source>
        <dbReference type="Pfam" id="PF03781"/>
    </source>
</evidence>
<evidence type="ECO:0000313" key="4">
    <source>
        <dbReference type="Proteomes" id="UP000004913"/>
    </source>
</evidence>
<dbReference type="GO" id="GO:0120147">
    <property type="term" value="F:formylglycine-generating oxidase activity"/>
    <property type="evidence" value="ECO:0007669"/>
    <property type="project" value="TreeGrafter"/>
</dbReference>
<proteinExistence type="predicted"/>
<dbReference type="HOGENOM" id="CLU_383913_0_0_10"/>
<dbReference type="Pfam" id="PF03781">
    <property type="entry name" value="FGE-sulfatase"/>
    <property type="match status" value="2"/>
</dbReference>
<sequence length="730" mass="82196">MNKKTLLTSLLLICVSIVSFAQTNQSEQYSVPTRNEYLQKDPVWFISIGAGGQVYFGEDDNGVPGNRIGLDKRVTFAPTLTIGRRMSNIITLRLQLSGGSLHGFNDGWNGTYTRWWKDGANGEDFMRLSKDPQWDYMGWVESTDGVNGDYYYGPVDGTGVPVYHPVRGGKFGAENQNYYMQHMRYFSATGDISLNLLNLLKGYQPNRRFEVSPFAGVGWYQRFAHMGTLNNTFFGGSLGLNLGFNLTRKFQIFAEGRGVIVNDKFDGQQGDMSNNGIAQATMGVTYKFGEPKYIDPAIETRLVMPYNIARGCDNMVLVPGGNIEMGTGVDPLWGDSVPRKLVAVSPFWMDETEVTNKQYREFVYWVRDSIIRERLADPAYAGDPTYKVLVRPSDNSFTSVGQRLNWTKPIPWKNPTSRESAAINSVVGGNPFGADKSGLLVSAMNYKYDWFDSKSYYAFLGKMRAGEATAIAITKDTAYVNSRGDIVRETLSRMSHGDRIDFTNTYIVNIYPDVMSWMTDFANAKSERYVESYFTTKAYDNFPVVGVSWEAADAYCAWRTDRYIAEGKCTQAGFEGYRLPTEAEWEFAARNGRSELEYPWYSDQTHTTDGLAHANFRASKDLKDLVSPVATFLPNRFGLYDMAGNVAEWTTTSFTESVDRMADEANPDFSYRAVLADPAILKRKIVKGGSWKDATVRSGDRSVEFQDKGRSFIGFRCVRSWGVDEKGRFR</sequence>
<dbReference type="InterPro" id="IPR016187">
    <property type="entry name" value="CTDL_fold"/>
</dbReference>
<gene>
    <name evidence="3" type="ORF">HMPREF9455_01013</name>
</gene>
<dbReference type="EMBL" id="ADLV01000015">
    <property type="protein sequence ID" value="EGK02763.1"/>
    <property type="molecule type" value="Genomic_DNA"/>
</dbReference>
<evidence type="ECO:0000256" key="1">
    <source>
        <dbReference type="SAM" id="SignalP"/>
    </source>
</evidence>
<dbReference type="SUPFAM" id="SSF56436">
    <property type="entry name" value="C-type lectin-like"/>
    <property type="match status" value="1"/>
</dbReference>
<dbReference type="eggNOG" id="COG2885">
    <property type="taxonomic scope" value="Bacteria"/>
</dbReference>
<dbReference type="InterPro" id="IPR051043">
    <property type="entry name" value="Sulfatase_Mod_Factor_Kinase"/>
</dbReference>